<accession>A0ABD7TSL2</accession>
<dbReference type="Gene3D" id="1.20.120.760">
    <property type="entry name" value="Staphylcoagulase, helix bundle, domain 2"/>
    <property type="match status" value="1"/>
</dbReference>
<feature type="signal peptide" evidence="2">
    <location>
        <begin position="1"/>
        <end position="21"/>
    </location>
</feature>
<evidence type="ECO:0000313" key="4">
    <source>
        <dbReference type="EMBL" id="UXU57178.1"/>
    </source>
</evidence>
<dbReference type="EMBL" id="CP094809">
    <property type="protein sequence ID" value="UXU57178.1"/>
    <property type="molecule type" value="Genomic_DNA"/>
</dbReference>
<sequence length="501" mass="57324">MKKKLLVLSASAILASNFVFENSASAVVRKSDYESEALKVEGTRSQSISLQSYKDNLKNLIYNIGVSDFDGYDEPEYKDAYQKYQGRFLAELDALNKFILEQTNDDLNYYYVNSKKKLGLTQERYKKVYDALIKNKEDFNHDVSVIESKYKDLQRYNNDDEFFSDLYKLYDLEDKALMSARAFSGPNYKDARYKDARQSLYTKLDLIVGNTSSERKERLPLNKRMFKETHENLETVIDEFYKEIGFERPLSIEPLTEDNKNNVTVLSQVRENAQKAKDNENFRDPGVKQRADKLKEANEKALAEREAKAKVQKEKGLLRDKEFSARNYPLYFPHKKLNNNSKEKTTSEKQLVFKEVTEQPKQHSIYTETVTSTPQPVLKQEKREEIVTLAMAPRFNQNNTLKGMEGESSPVTVVSEPAIKATSAPQTKEAHTGFSGSNNNLSGMGGESKEVSFTYDSQPVDFDIITESNEIVLDQHTDIKVSGYTTGESIEDSKPSNEVTK</sequence>
<feature type="domain" description="Staphylocoagulase N-terminal subdomain 1" evidence="3">
    <location>
        <begin position="44"/>
        <end position="266"/>
    </location>
</feature>
<protein>
    <recommendedName>
        <fullName evidence="3">Staphylocoagulase N-terminal subdomain 1 domain-containing protein</fullName>
    </recommendedName>
</protein>
<dbReference type="RefSeq" id="WP_262626388.1">
    <property type="nucleotide sequence ID" value="NZ_CP094809.1"/>
</dbReference>
<reference evidence="4" key="1">
    <citation type="submission" date="2022-03" db="EMBL/GenBank/DDBJ databases">
        <title>Comparative Genomics of East African Camel-Associated Staphylococcaceae spp.: Diversity and Inheritance of Traits Involved in Host-Pathogen Interactions.</title>
        <authorList>
            <person name="Akarsu H."/>
            <person name="Liljander A."/>
            <person name="Younan M."/>
            <person name="Brodard I."/>
            <person name="Glucks I."/>
            <person name="Labroussaa F."/>
            <person name="Overesch G."/>
            <person name="Kuhnert P."/>
            <person name="Perreten V."/>
            <person name="Drexler J.F."/>
            <person name="Corman V.M."/>
            <person name="Falquet L."/>
            <person name="Jores J."/>
        </authorList>
    </citation>
    <scope>NUCLEOTIDE SEQUENCE</scope>
    <source>
        <strain evidence="4">IVB6197</strain>
    </source>
</reference>
<dbReference type="AlphaFoldDB" id="A0ABD7TSL2"/>
<dbReference type="Proteomes" id="UP001065705">
    <property type="component" value="Chromosome"/>
</dbReference>
<dbReference type="InterPro" id="IPR043071">
    <property type="entry name" value="Staphylcoagulase_N_2"/>
</dbReference>
<feature type="region of interest" description="Disordered" evidence="1">
    <location>
        <begin position="476"/>
        <end position="501"/>
    </location>
</feature>
<name>A0ABD7TSL2_9STAP</name>
<evidence type="ECO:0000256" key="1">
    <source>
        <dbReference type="SAM" id="MobiDB-lite"/>
    </source>
</evidence>
<proteinExistence type="predicted"/>
<feature type="compositionally biased region" description="Basic and acidic residues" evidence="1">
    <location>
        <begin position="491"/>
        <end position="501"/>
    </location>
</feature>
<feature type="region of interest" description="Disordered" evidence="1">
    <location>
        <begin position="422"/>
        <end position="450"/>
    </location>
</feature>
<feature type="compositionally biased region" description="Low complexity" evidence="1">
    <location>
        <begin position="433"/>
        <end position="442"/>
    </location>
</feature>
<dbReference type="Pfam" id="PF08764">
    <property type="entry name" value="Coagulase"/>
    <property type="match status" value="1"/>
</dbReference>
<dbReference type="SUPFAM" id="SSF101094">
    <property type="entry name" value="Staphylocoagulase"/>
    <property type="match status" value="2"/>
</dbReference>
<evidence type="ECO:0000259" key="3">
    <source>
        <dbReference type="Pfam" id="PF08764"/>
    </source>
</evidence>
<evidence type="ECO:0000313" key="5">
    <source>
        <dbReference type="Proteomes" id="UP001065705"/>
    </source>
</evidence>
<gene>
    <name evidence="4" type="ORF">MUA95_11675</name>
</gene>
<keyword evidence="2" id="KW-0732">Signal</keyword>
<dbReference type="InterPro" id="IPR014874">
    <property type="entry name" value="Staphylocoagulase_N"/>
</dbReference>
<organism evidence="4 5">
    <name type="scientific">Staphylococcus agnetis</name>
    <dbReference type="NCBI Taxonomy" id="985762"/>
    <lineage>
        <taxon>Bacteria</taxon>
        <taxon>Bacillati</taxon>
        <taxon>Bacillota</taxon>
        <taxon>Bacilli</taxon>
        <taxon>Bacillales</taxon>
        <taxon>Staphylococcaceae</taxon>
        <taxon>Staphylococcus</taxon>
    </lineage>
</organism>
<feature type="chain" id="PRO_5044888594" description="Staphylocoagulase N-terminal subdomain 1 domain-containing protein" evidence="2">
    <location>
        <begin position="22"/>
        <end position="501"/>
    </location>
</feature>
<evidence type="ECO:0000256" key="2">
    <source>
        <dbReference type="SAM" id="SignalP"/>
    </source>
</evidence>